<dbReference type="CDD" id="cd16262">
    <property type="entry name" value="EFG_III"/>
    <property type="match status" value="1"/>
</dbReference>
<organism evidence="7 8">
    <name type="scientific">Pseudocohnilembus persalinus</name>
    <name type="common">Ciliate</name>
    <dbReference type="NCBI Taxonomy" id="266149"/>
    <lineage>
        <taxon>Eukaryota</taxon>
        <taxon>Sar</taxon>
        <taxon>Alveolata</taxon>
        <taxon>Ciliophora</taxon>
        <taxon>Intramacronucleata</taxon>
        <taxon>Oligohymenophorea</taxon>
        <taxon>Scuticociliatia</taxon>
        <taxon>Philasterida</taxon>
        <taxon>Pseudocohnilembidae</taxon>
        <taxon>Pseudocohnilembus</taxon>
    </lineage>
</organism>
<dbReference type="GO" id="GO:0032790">
    <property type="term" value="P:ribosome disassembly"/>
    <property type="evidence" value="ECO:0007669"/>
    <property type="project" value="TreeGrafter"/>
</dbReference>
<dbReference type="FunFam" id="3.30.70.240:FF:000001">
    <property type="entry name" value="Elongation factor G"/>
    <property type="match status" value="1"/>
</dbReference>
<dbReference type="PANTHER" id="PTHR43261">
    <property type="entry name" value="TRANSLATION ELONGATION FACTOR G-RELATED"/>
    <property type="match status" value="1"/>
</dbReference>
<comment type="caution">
    <text evidence="7">The sequence shown here is derived from an EMBL/GenBank/DDBJ whole genome shotgun (WGS) entry which is preliminary data.</text>
</comment>
<dbReference type="OrthoDB" id="198619at2759"/>
<name>A0A0V0QCI4_PSEPJ</name>
<sequence length="863" mass="99338">MQKLIINNLYKTLNTKPKLLAVYSSIDLKSFNQKPKYNISIKEKIRQERLERLQREKEILPTNTSDDINLIRNIGIIAHIDAGKTTTTERMLYYAGVLQAPGEVHDGNTVMDFMDQERERGITIRSAAISFKWKNHQFNVLDTPGHIDFTGEVERSLRILDGAVAIFDSVSGVQTQSEMVWYQSNKFNIPRIAFFNKMDRNGANLENTLQSIKSKLNIQPLVLQMPLGEGEDFKGIIDVLNLLEIQYVGQSGDEVTINPLTPDSKYYQKAIAYREELLDVISLYNDELADKILEGEEISTEIIEKEIQKLMQQHSQEYCPVFVGSSLKNKGIQLLMDGIIKYLPPPSDEAMIRSIKNKYLIRKQKQTEKLTALVYKIINDPVKGALTFVRVYSGVLSSKSMIKNITRGINEKCMHLFRVRANDYIDIKEIGSGDIAAIQGMKYTQAGDTLLLDNDLEDFVLEEMQMPQPVFMAALEYQSLKDKTNLENALATIVREDNSFQFKEDGETGQLIISGLGELHLEIVRDRLEREFKINTNLGKMRVSYREGIQDSFELTYTFEKMMSGKPLYIELQMSIEPIDESEIISEIEEEEEDIEDQDEQVKKVKKQKKQMLNQVVIDFEREPEFDIYYREFKKRSLVAEREKKIESTLENIEEIQSNSQLSNLRFIKNPVKPVEVDKLVDDYGEETLYDISGIQFEKLLALEKTIYNGFSKGHLMSYPLQGVRVRILGGKYSNRRTNTIAMEQAGNEMMVEMIENASPILLEPIMNVEISSPEENQKEIMNDVMKQRRGKVIDIQEENSKFGQQVSNRFLIKAEIPLLETVGYSSYLRSISKGEAAFLMQFKKFDYVGGQKQKQMLEDKFF</sequence>
<dbReference type="Proteomes" id="UP000054937">
    <property type="component" value="Unassembled WGS sequence"/>
</dbReference>
<keyword evidence="3" id="KW-0496">Mitochondrion</keyword>
<dbReference type="OMA" id="GPQFTFP"/>
<dbReference type="Gene3D" id="2.40.30.10">
    <property type="entry name" value="Translation factors"/>
    <property type="match status" value="1"/>
</dbReference>
<proteinExistence type="predicted"/>
<dbReference type="InterPro" id="IPR027417">
    <property type="entry name" value="P-loop_NTPase"/>
</dbReference>
<dbReference type="InterPro" id="IPR014721">
    <property type="entry name" value="Ribsml_uS5_D2-typ_fold_subgr"/>
</dbReference>
<dbReference type="InterPro" id="IPR000640">
    <property type="entry name" value="EFG_V-like"/>
</dbReference>
<dbReference type="GO" id="GO:0005759">
    <property type="term" value="C:mitochondrial matrix"/>
    <property type="evidence" value="ECO:0007669"/>
    <property type="project" value="UniProtKB-ARBA"/>
</dbReference>
<dbReference type="CDD" id="cd01886">
    <property type="entry name" value="EF-G"/>
    <property type="match status" value="1"/>
</dbReference>
<dbReference type="CDD" id="cd03713">
    <property type="entry name" value="EFG_mtEFG_C"/>
    <property type="match status" value="1"/>
</dbReference>
<keyword evidence="4" id="KW-0342">GTP-binding</keyword>
<dbReference type="EMBL" id="LDAU01000202">
    <property type="protein sequence ID" value="KRW99958.1"/>
    <property type="molecule type" value="Genomic_DNA"/>
</dbReference>
<dbReference type="Gene3D" id="3.40.50.300">
    <property type="entry name" value="P-loop containing nucleotide triphosphate hydrolases"/>
    <property type="match status" value="1"/>
</dbReference>
<evidence type="ECO:0000259" key="6">
    <source>
        <dbReference type="PROSITE" id="PS51722"/>
    </source>
</evidence>
<dbReference type="InterPro" id="IPR009022">
    <property type="entry name" value="EFG_III"/>
</dbReference>
<dbReference type="PRINTS" id="PR00315">
    <property type="entry name" value="ELONGATNFCT"/>
</dbReference>
<dbReference type="SUPFAM" id="SSF52540">
    <property type="entry name" value="P-loop containing nucleoside triphosphate hydrolases"/>
    <property type="match status" value="1"/>
</dbReference>
<dbReference type="SMART" id="SM00889">
    <property type="entry name" value="EFG_IV"/>
    <property type="match status" value="1"/>
</dbReference>
<dbReference type="InterPro" id="IPR005225">
    <property type="entry name" value="Small_GTP-bd"/>
</dbReference>
<dbReference type="Pfam" id="PF00679">
    <property type="entry name" value="EFG_C"/>
    <property type="match status" value="1"/>
</dbReference>
<dbReference type="PROSITE" id="PS51722">
    <property type="entry name" value="G_TR_2"/>
    <property type="match status" value="1"/>
</dbReference>
<evidence type="ECO:0000256" key="2">
    <source>
        <dbReference type="ARBA" id="ARBA00022917"/>
    </source>
</evidence>
<gene>
    <name evidence="7" type="ORF">PPERSA_12634</name>
</gene>
<reference evidence="7 8" key="1">
    <citation type="journal article" date="2015" name="Sci. Rep.">
        <title>Genome of the facultative scuticociliatosis pathogen Pseudocohnilembus persalinus provides insight into its virulence through horizontal gene transfer.</title>
        <authorList>
            <person name="Xiong J."/>
            <person name="Wang G."/>
            <person name="Cheng J."/>
            <person name="Tian M."/>
            <person name="Pan X."/>
            <person name="Warren A."/>
            <person name="Jiang C."/>
            <person name="Yuan D."/>
            <person name="Miao W."/>
        </authorList>
    </citation>
    <scope>NUCLEOTIDE SEQUENCE [LARGE SCALE GENOMIC DNA]</scope>
    <source>
        <strain evidence="7">36N120E</strain>
    </source>
</reference>
<dbReference type="InterPro" id="IPR053905">
    <property type="entry name" value="EF-G-like_DII"/>
</dbReference>
<dbReference type="InterPro" id="IPR005517">
    <property type="entry name" value="Transl_elong_EFG/EF2_IV"/>
</dbReference>
<evidence type="ECO:0000313" key="7">
    <source>
        <dbReference type="EMBL" id="KRW99958.1"/>
    </source>
</evidence>
<dbReference type="GO" id="GO:0032543">
    <property type="term" value="P:mitochondrial translation"/>
    <property type="evidence" value="ECO:0007669"/>
    <property type="project" value="TreeGrafter"/>
</dbReference>
<evidence type="ECO:0000256" key="1">
    <source>
        <dbReference type="ARBA" id="ARBA00022741"/>
    </source>
</evidence>
<dbReference type="NCBIfam" id="TIGR00231">
    <property type="entry name" value="small_GTP"/>
    <property type="match status" value="1"/>
</dbReference>
<dbReference type="InterPro" id="IPR000795">
    <property type="entry name" value="T_Tr_GTP-bd_dom"/>
</dbReference>
<dbReference type="FunFam" id="3.40.50.300:FF:000514">
    <property type="entry name" value="Ribosome-releasing factor 2, mitochondrial"/>
    <property type="match status" value="1"/>
</dbReference>
<evidence type="ECO:0000256" key="5">
    <source>
        <dbReference type="SAM" id="Coils"/>
    </source>
</evidence>
<evidence type="ECO:0000256" key="4">
    <source>
        <dbReference type="ARBA" id="ARBA00023134"/>
    </source>
</evidence>
<dbReference type="Pfam" id="PF14492">
    <property type="entry name" value="EFG_III"/>
    <property type="match status" value="1"/>
</dbReference>
<dbReference type="InterPro" id="IPR041095">
    <property type="entry name" value="EFG_II"/>
</dbReference>
<dbReference type="Gene3D" id="3.30.230.10">
    <property type="match status" value="1"/>
</dbReference>
<dbReference type="GO" id="GO:0005525">
    <property type="term" value="F:GTP binding"/>
    <property type="evidence" value="ECO:0007669"/>
    <property type="project" value="UniProtKB-KW"/>
</dbReference>
<dbReference type="InterPro" id="IPR035647">
    <property type="entry name" value="EFG_III/V"/>
</dbReference>
<dbReference type="SUPFAM" id="SSF50447">
    <property type="entry name" value="Translation proteins"/>
    <property type="match status" value="1"/>
</dbReference>
<evidence type="ECO:0000313" key="8">
    <source>
        <dbReference type="Proteomes" id="UP000054937"/>
    </source>
</evidence>
<keyword evidence="8" id="KW-1185">Reference proteome</keyword>
<dbReference type="Gene3D" id="3.30.70.870">
    <property type="entry name" value="Elongation Factor G (Translational Gtpase), domain 3"/>
    <property type="match status" value="1"/>
</dbReference>
<dbReference type="PANTHER" id="PTHR43261:SF1">
    <property type="entry name" value="RIBOSOME-RELEASING FACTOR 2, MITOCHONDRIAL"/>
    <property type="match status" value="1"/>
</dbReference>
<dbReference type="GO" id="GO:0003924">
    <property type="term" value="F:GTPase activity"/>
    <property type="evidence" value="ECO:0007669"/>
    <property type="project" value="InterPro"/>
</dbReference>
<dbReference type="SUPFAM" id="SSF54211">
    <property type="entry name" value="Ribosomal protein S5 domain 2-like"/>
    <property type="match status" value="1"/>
</dbReference>
<dbReference type="InterPro" id="IPR035649">
    <property type="entry name" value="EFG_V"/>
</dbReference>
<keyword evidence="5" id="KW-0175">Coiled coil</keyword>
<accession>A0A0V0QCI4</accession>
<dbReference type="AlphaFoldDB" id="A0A0V0QCI4"/>
<dbReference type="InterPro" id="IPR020568">
    <property type="entry name" value="Ribosomal_Su5_D2-typ_SF"/>
</dbReference>
<dbReference type="PROSITE" id="PS00301">
    <property type="entry name" value="G_TR_1"/>
    <property type="match status" value="1"/>
</dbReference>
<feature type="coiled-coil region" evidence="5">
    <location>
        <begin position="581"/>
        <end position="615"/>
    </location>
</feature>
<feature type="domain" description="Tr-type G" evidence="6">
    <location>
        <begin position="69"/>
        <end position="347"/>
    </location>
</feature>
<dbReference type="InParanoid" id="A0A0V0QCI4"/>
<keyword evidence="1" id="KW-0547">Nucleotide-binding</keyword>
<dbReference type="Pfam" id="PF22042">
    <property type="entry name" value="EF-G_D2"/>
    <property type="match status" value="1"/>
</dbReference>
<dbReference type="SMART" id="SM00838">
    <property type="entry name" value="EFG_C"/>
    <property type="match status" value="1"/>
</dbReference>
<dbReference type="Gene3D" id="3.30.70.240">
    <property type="match status" value="1"/>
</dbReference>
<keyword evidence="2" id="KW-0648">Protein biosynthesis</keyword>
<evidence type="ECO:0000256" key="3">
    <source>
        <dbReference type="ARBA" id="ARBA00023128"/>
    </source>
</evidence>
<dbReference type="Pfam" id="PF00009">
    <property type="entry name" value="GTP_EFTU"/>
    <property type="match status" value="1"/>
</dbReference>
<dbReference type="SUPFAM" id="SSF54980">
    <property type="entry name" value="EF-G C-terminal domain-like"/>
    <property type="match status" value="2"/>
</dbReference>
<dbReference type="InterPro" id="IPR009000">
    <property type="entry name" value="Transl_B-barrel_sf"/>
</dbReference>
<dbReference type="InterPro" id="IPR031157">
    <property type="entry name" value="G_TR_CS"/>
</dbReference>
<protein>
    <submittedName>
        <fullName evidence="7">Translation protein, beta-barrel domain</fullName>
    </submittedName>
</protein>